<name>A0A941AIH6_9ACTN</name>
<dbReference type="SMART" id="SM00836">
    <property type="entry name" value="DALR_1"/>
    <property type="match status" value="1"/>
</dbReference>
<keyword evidence="6" id="KW-1185">Reference proteome</keyword>
<dbReference type="RefSeq" id="WP_210156470.1">
    <property type="nucleotide sequence ID" value="NZ_JAFCNB010000007.1"/>
</dbReference>
<gene>
    <name evidence="5" type="ORF">JOL79_15275</name>
</gene>
<dbReference type="GO" id="GO:0004814">
    <property type="term" value="F:arginine-tRNA ligase activity"/>
    <property type="evidence" value="ECO:0007669"/>
    <property type="project" value="InterPro"/>
</dbReference>
<dbReference type="Proteomes" id="UP000674234">
    <property type="component" value="Unassembled WGS sequence"/>
</dbReference>
<keyword evidence="2" id="KW-0547">Nucleotide-binding</keyword>
<dbReference type="SUPFAM" id="SSF47323">
    <property type="entry name" value="Anticodon-binding domain of a subclass of class I aminoacyl-tRNA synthetases"/>
    <property type="match status" value="1"/>
</dbReference>
<comment type="caution">
    <text evidence="5">The sequence shown here is derived from an EMBL/GenBank/DDBJ whole genome shotgun (WGS) entry which is preliminary data.</text>
</comment>
<dbReference type="InterPro" id="IPR009080">
    <property type="entry name" value="tRNAsynth_Ia_anticodon-bd"/>
</dbReference>
<keyword evidence="3" id="KW-0067">ATP-binding</keyword>
<dbReference type="AlphaFoldDB" id="A0A941AIH6"/>
<accession>A0A941AIH6</accession>
<dbReference type="GO" id="GO:0006420">
    <property type="term" value="P:arginyl-tRNA aminoacylation"/>
    <property type="evidence" value="ECO:0007669"/>
    <property type="project" value="InterPro"/>
</dbReference>
<sequence length="228" mass="23960">MTPARLGRLLGAAPVPRGSWAAEALLVSAAALGSPGGALAAAEEIATRLREDDGIAEVRVRPDGFLLIVPARPGEIVREIVERGPERAGAPGSPRVPAAAWPDFPRTWANPGFAVRFAHTRSVSAERWAADLGVPMGGFRPETLDHPAELGVLRLLAELPSRSAGRDPAWAAYVERLALAYHTAHEHAPAAPAGDGPPTALHTARVWLARAVRAVLVAIVGDGLPQRM</sequence>
<evidence type="ECO:0000313" key="6">
    <source>
        <dbReference type="Proteomes" id="UP000674234"/>
    </source>
</evidence>
<dbReference type="EMBL" id="JAFCNB010000007">
    <property type="protein sequence ID" value="MBP2705176.1"/>
    <property type="molecule type" value="Genomic_DNA"/>
</dbReference>
<feature type="domain" description="DALR anticodon binding" evidence="4">
    <location>
        <begin position="115"/>
        <end position="228"/>
    </location>
</feature>
<evidence type="ECO:0000256" key="3">
    <source>
        <dbReference type="ARBA" id="ARBA00022840"/>
    </source>
</evidence>
<proteinExistence type="predicted"/>
<dbReference type="Gene3D" id="1.10.730.10">
    <property type="entry name" value="Isoleucyl-tRNA Synthetase, Domain 1"/>
    <property type="match status" value="1"/>
</dbReference>
<dbReference type="GO" id="GO:0005524">
    <property type="term" value="F:ATP binding"/>
    <property type="evidence" value="ECO:0007669"/>
    <property type="project" value="UniProtKB-KW"/>
</dbReference>
<evidence type="ECO:0000259" key="4">
    <source>
        <dbReference type="SMART" id="SM00836"/>
    </source>
</evidence>
<evidence type="ECO:0000256" key="2">
    <source>
        <dbReference type="ARBA" id="ARBA00022741"/>
    </source>
</evidence>
<organism evidence="5 6">
    <name type="scientific">Microbispora oryzae</name>
    <dbReference type="NCBI Taxonomy" id="2806554"/>
    <lineage>
        <taxon>Bacteria</taxon>
        <taxon>Bacillati</taxon>
        <taxon>Actinomycetota</taxon>
        <taxon>Actinomycetes</taxon>
        <taxon>Streptosporangiales</taxon>
        <taxon>Streptosporangiaceae</taxon>
        <taxon>Microbispora</taxon>
    </lineage>
</organism>
<reference evidence="5" key="1">
    <citation type="submission" date="2021-02" db="EMBL/GenBank/DDBJ databases">
        <title>Draft genome sequence of Microbispora sp. RL4-1S isolated from rice leaves in Thailand.</title>
        <authorList>
            <person name="Muangham S."/>
            <person name="Duangmal K."/>
        </authorList>
    </citation>
    <scope>NUCLEOTIDE SEQUENCE</scope>
    <source>
        <strain evidence="5">RL4-1S</strain>
    </source>
</reference>
<evidence type="ECO:0000313" key="5">
    <source>
        <dbReference type="EMBL" id="MBP2705176.1"/>
    </source>
</evidence>
<keyword evidence="1" id="KW-0436">Ligase</keyword>
<dbReference type="InterPro" id="IPR008909">
    <property type="entry name" value="DALR_anticod-bd"/>
</dbReference>
<protein>
    <submittedName>
        <fullName evidence="5">Anticodon-binding protein</fullName>
    </submittedName>
</protein>
<evidence type="ECO:0000256" key="1">
    <source>
        <dbReference type="ARBA" id="ARBA00022598"/>
    </source>
</evidence>